<dbReference type="Proteomes" id="UP000005778">
    <property type="component" value="Chromosome"/>
</dbReference>
<keyword evidence="3" id="KW-1185">Reference proteome</keyword>
<organism evidence="2 3">
    <name type="scientific">Desulfobacter postgatei 2ac9</name>
    <dbReference type="NCBI Taxonomy" id="879212"/>
    <lineage>
        <taxon>Bacteria</taxon>
        <taxon>Pseudomonadati</taxon>
        <taxon>Thermodesulfobacteriota</taxon>
        <taxon>Desulfobacteria</taxon>
        <taxon>Desulfobacterales</taxon>
        <taxon>Desulfobacteraceae</taxon>
        <taxon>Desulfobacter</taxon>
    </lineage>
</organism>
<sequence length="53" mass="6068">MQNTTRFNLFYTIAAILGIILVHEAWMGYQSIKPLAYGLIPLTGEFLYKPFSD</sequence>
<evidence type="ECO:0000313" key="2">
    <source>
        <dbReference type="EMBL" id="EIM64686.1"/>
    </source>
</evidence>
<accession>I5B5C3</accession>
<reference evidence="2 3" key="1">
    <citation type="submission" date="2011-09" db="EMBL/GenBank/DDBJ databases">
        <authorList>
            <consortium name="US DOE Joint Genome Institute (JGI-PGF)"/>
            <person name="Lucas S."/>
            <person name="Han J."/>
            <person name="Lapidus A."/>
            <person name="Cheng J.-F."/>
            <person name="Goodwin L."/>
            <person name="Pitluck S."/>
            <person name="Peters L."/>
            <person name="Land M.L."/>
            <person name="Hauser L."/>
            <person name="Orellana R."/>
            <person name="Lovley D."/>
            <person name="Woyke T.J."/>
        </authorList>
    </citation>
    <scope>NUCLEOTIDE SEQUENCE [LARGE SCALE GENOMIC DNA]</scope>
    <source>
        <strain evidence="2 3">2ac9</strain>
    </source>
</reference>
<keyword evidence="1" id="KW-1133">Transmembrane helix</keyword>
<dbReference type="EMBL" id="CM001488">
    <property type="protein sequence ID" value="EIM64686.1"/>
    <property type="molecule type" value="Genomic_DNA"/>
</dbReference>
<dbReference type="HOGENOM" id="CLU_3060930_0_0_7"/>
<dbReference type="STRING" id="879212.DespoDRAFT_02868"/>
<gene>
    <name evidence="2" type="ORF">DespoDRAFT_02868</name>
</gene>
<proteinExistence type="predicted"/>
<keyword evidence="1" id="KW-0812">Transmembrane</keyword>
<feature type="transmembrane region" description="Helical" evidence="1">
    <location>
        <begin position="7"/>
        <end position="29"/>
    </location>
</feature>
<evidence type="ECO:0000313" key="3">
    <source>
        <dbReference type="Proteomes" id="UP000005778"/>
    </source>
</evidence>
<keyword evidence="1" id="KW-0472">Membrane</keyword>
<evidence type="ECO:0000256" key="1">
    <source>
        <dbReference type="SAM" id="Phobius"/>
    </source>
</evidence>
<name>I5B5C3_9BACT</name>
<protein>
    <submittedName>
        <fullName evidence="2">Uncharacterized protein</fullName>
    </submittedName>
</protein>
<dbReference type="AlphaFoldDB" id="I5B5C3"/>
<reference evidence="2 3" key="2">
    <citation type="submission" date="2012-02" db="EMBL/GenBank/DDBJ databases">
        <title>Improved High-Quality Draft sequence of Desulfobacter postgatei 2ac9.</title>
        <authorList>
            <consortium name="US DOE Joint Genome Institute"/>
            <person name="Lucas S."/>
            <person name="Han J."/>
            <person name="Lapidus A."/>
            <person name="Cheng J.-F."/>
            <person name="Goodwin L."/>
            <person name="Pitluck S."/>
            <person name="Peters L."/>
            <person name="Ovchinnikova G."/>
            <person name="Held B."/>
            <person name="Detter J.C."/>
            <person name="Han C."/>
            <person name="Tapia R."/>
            <person name="Land M."/>
            <person name="Hauser L."/>
            <person name="Kyrpides N."/>
            <person name="Ivanova N."/>
            <person name="Pagani I."/>
            <person name="Orellana R."/>
            <person name="Lovley D."/>
            <person name="Woyke T."/>
        </authorList>
    </citation>
    <scope>NUCLEOTIDE SEQUENCE [LARGE SCALE GENOMIC DNA]</scope>
    <source>
        <strain evidence="2 3">2ac9</strain>
    </source>
</reference>